<evidence type="ECO:0000256" key="5">
    <source>
        <dbReference type="ARBA" id="ARBA00022989"/>
    </source>
</evidence>
<name>A0A2G9C6X1_9BURK</name>
<dbReference type="OrthoDB" id="369039at2"/>
<evidence type="ECO:0000256" key="3">
    <source>
        <dbReference type="ARBA" id="ARBA00022475"/>
    </source>
</evidence>
<dbReference type="GO" id="GO:0055085">
    <property type="term" value="P:transmembrane transport"/>
    <property type="evidence" value="ECO:0007669"/>
    <property type="project" value="InterPro"/>
</dbReference>
<dbReference type="PANTHER" id="PTHR43744:SF12">
    <property type="entry name" value="ABC TRANSPORTER PERMEASE PROTEIN MG189-RELATED"/>
    <property type="match status" value="1"/>
</dbReference>
<dbReference type="Proteomes" id="UP000231501">
    <property type="component" value="Unassembled WGS sequence"/>
</dbReference>
<evidence type="ECO:0000313" key="9">
    <source>
        <dbReference type="EMBL" id="PIM52168.1"/>
    </source>
</evidence>
<dbReference type="PANTHER" id="PTHR43744">
    <property type="entry name" value="ABC TRANSPORTER PERMEASE PROTEIN MG189-RELATED-RELATED"/>
    <property type="match status" value="1"/>
</dbReference>
<feature type="transmembrane region" description="Helical" evidence="7">
    <location>
        <begin position="29"/>
        <end position="53"/>
    </location>
</feature>
<organism evidence="9 10">
    <name type="scientific">Roseateles chitinivorans</name>
    <dbReference type="NCBI Taxonomy" id="2917965"/>
    <lineage>
        <taxon>Bacteria</taxon>
        <taxon>Pseudomonadati</taxon>
        <taxon>Pseudomonadota</taxon>
        <taxon>Betaproteobacteria</taxon>
        <taxon>Burkholderiales</taxon>
        <taxon>Sphaerotilaceae</taxon>
        <taxon>Roseateles</taxon>
    </lineage>
</organism>
<feature type="transmembrane region" description="Helical" evidence="7">
    <location>
        <begin position="260"/>
        <end position="281"/>
    </location>
</feature>
<keyword evidence="3" id="KW-1003">Cell membrane</keyword>
<evidence type="ECO:0000256" key="1">
    <source>
        <dbReference type="ARBA" id="ARBA00004651"/>
    </source>
</evidence>
<keyword evidence="6 7" id="KW-0472">Membrane</keyword>
<evidence type="ECO:0000256" key="2">
    <source>
        <dbReference type="ARBA" id="ARBA00022448"/>
    </source>
</evidence>
<feature type="domain" description="ABC transmembrane type-1" evidence="8">
    <location>
        <begin position="91"/>
        <end position="281"/>
    </location>
</feature>
<dbReference type="InterPro" id="IPR000515">
    <property type="entry name" value="MetI-like"/>
</dbReference>
<reference evidence="9 10" key="1">
    <citation type="submission" date="2017-11" db="EMBL/GenBank/DDBJ databases">
        <title>Draft genome sequence of Mitsuaria sp. HWN-4.</title>
        <authorList>
            <person name="Gundlapally S.R."/>
        </authorList>
    </citation>
    <scope>NUCLEOTIDE SEQUENCE [LARGE SCALE GENOMIC DNA]</scope>
    <source>
        <strain evidence="9 10">HWN-4</strain>
    </source>
</reference>
<keyword evidence="5 7" id="KW-1133">Transmembrane helix</keyword>
<comment type="subcellular location">
    <subcellularLocation>
        <location evidence="1 7">Cell membrane</location>
        <topology evidence="1 7">Multi-pass membrane protein</topology>
    </subcellularLocation>
</comment>
<dbReference type="InterPro" id="IPR035906">
    <property type="entry name" value="MetI-like_sf"/>
</dbReference>
<dbReference type="Gene3D" id="1.10.3720.10">
    <property type="entry name" value="MetI-like"/>
    <property type="match status" value="1"/>
</dbReference>
<dbReference type="CDD" id="cd06261">
    <property type="entry name" value="TM_PBP2"/>
    <property type="match status" value="1"/>
</dbReference>
<feature type="transmembrane region" description="Helical" evidence="7">
    <location>
        <begin position="161"/>
        <end position="181"/>
    </location>
</feature>
<feature type="transmembrane region" description="Helical" evidence="7">
    <location>
        <begin position="93"/>
        <end position="118"/>
    </location>
</feature>
<dbReference type="EMBL" id="PEOG01000044">
    <property type="protein sequence ID" value="PIM52168.1"/>
    <property type="molecule type" value="Genomic_DNA"/>
</dbReference>
<gene>
    <name evidence="9" type="ORF">CS062_16140</name>
</gene>
<dbReference type="PROSITE" id="PS50928">
    <property type="entry name" value="ABC_TM1"/>
    <property type="match status" value="1"/>
</dbReference>
<evidence type="ECO:0000313" key="10">
    <source>
        <dbReference type="Proteomes" id="UP000231501"/>
    </source>
</evidence>
<sequence length="295" mass="31884">MSTLLPLHAEPDRPARLGARWRRVPSARVIGHAIVLAGALLMFAPFYLMMVFATHTNAEILSVPPPLWFGDALSDNLALLLDRLPFFWRNLGWSFYVAGAVTVLNLLLCSLAGHAFALLDFPGRDRLFGVVLATMLLPGFLGMVPTVLTMAWLGWLNEHKALIVPGACGALGIFMMRQYIGSTVPRELVDAARLDGCGEFGIFWRIVLPLTLPALGTLGLITFIGSWNNFMGPLVVIRDMDLYTVPLALRALQGSGQTPWGALCAGAAVAVLPLLLLFVVASRRLIDGLTAGAVK</sequence>
<evidence type="ECO:0000259" key="8">
    <source>
        <dbReference type="PROSITE" id="PS50928"/>
    </source>
</evidence>
<keyword evidence="2 7" id="KW-0813">Transport</keyword>
<comment type="similarity">
    <text evidence="7">Belongs to the binding-protein-dependent transport system permease family.</text>
</comment>
<dbReference type="Pfam" id="PF00528">
    <property type="entry name" value="BPD_transp_1"/>
    <property type="match status" value="1"/>
</dbReference>
<dbReference type="RefSeq" id="WP_099862635.1">
    <property type="nucleotide sequence ID" value="NZ_PEOG01000044.1"/>
</dbReference>
<evidence type="ECO:0000256" key="6">
    <source>
        <dbReference type="ARBA" id="ARBA00023136"/>
    </source>
</evidence>
<proteinExistence type="inferred from homology"/>
<dbReference type="AlphaFoldDB" id="A0A2G9C6X1"/>
<evidence type="ECO:0000256" key="4">
    <source>
        <dbReference type="ARBA" id="ARBA00022692"/>
    </source>
</evidence>
<protein>
    <submittedName>
        <fullName evidence="9">Sugar ABC transporter permease</fullName>
    </submittedName>
</protein>
<dbReference type="GO" id="GO:0005886">
    <property type="term" value="C:plasma membrane"/>
    <property type="evidence" value="ECO:0007669"/>
    <property type="project" value="UniProtKB-SubCell"/>
</dbReference>
<accession>A0A2G9C6X1</accession>
<keyword evidence="4 7" id="KW-0812">Transmembrane</keyword>
<evidence type="ECO:0000256" key="7">
    <source>
        <dbReference type="RuleBase" id="RU363032"/>
    </source>
</evidence>
<comment type="caution">
    <text evidence="9">The sequence shown here is derived from an EMBL/GenBank/DDBJ whole genome shotgun (WGS) entry which is preliminary data.</text>
</comment>
<feature type="transmembrane region" description="Helical" evidence="7">
    <location>
        <begin position="202"/>
        <end position="224"/>
    </location>
</feature>
<feature type="transmembrane region" description="Helical" evidence="7">
    <location>
        <begin position="130"/>
        <end position="155"/>
    </location>
</feature>
<keyword evidence="10" id="KW-1185">Reference proteome</keyword>
<dbReference type="SUPFAM" id="SSF161098">
    <property type="entry name" value="MetI-like"/>
    <property type="match status" value="1"/>
</dbReference>